<dbReference type="PROSITE" id="PS50132">
    <property type="entry name" value="RGS"/>
    <property type="match status" value="1"/>
</dbReference>
<dbReference type="Gene3D" id="1.10.196.10">
    <property type="match status" value="1"/>
</dbReference>
<dbReference type="Gene3D" id="1.10.167.10">
    <property type="entry name" value="Regulator of G-protein Signalling 4, domain 2"/>
    <property type="match status" value="1"/>
</dbReference>
<feature type="compositionally biased region" description="Low complexity" evidence="2">
    <location>
        <begin position="460"/>
        <end position="475"/>
    </location>
</feature>
<evidence type="ECO:0000256" key="1">
    <source>
        <dbReference type="ARBA" id="ARBA00022468"/>
    </source>
</evidence>
<comment type="caution">
    <text evidence="5">The sequence shown here is derived from an EMBL/GenBank/DDBJ whole genome shotgun (WGS) entry which is preliminary data.</text>
</comment>
<evidence type="ECO:0000259" key="3">
    <source>
        <dbReference type="PROSITE" id="PS50106"/>
    </source>
</evidence>
<evidence type="ECO:0000259" key="4">
    <source>
        <dbReference type="PROSITE" id="PS50132"/>
    </source>
</evidence>
<dbReference type="InterPro" id="IPR016137">
    <property type="entry name" value="RGS"/>
</dbReference>
<name>A0A818VS60_9BILA</name>
<dbReference type="GO" id="GO:0005737">
    <property type="term" value="C:cytoplasm"/>
    <property type="evidence" value="ECO:0007669"/>
    <property type="project" value="TreeGrafter"/>
</dbReference>
<accession>A0A818VS60</accession>
<organism evidence="5 7">
    <name type="scientific">Rotaria socialis</name>
    <dbReference type="NCBI Taxonomy" id="392032"/>
    <lineage>
        <taxon>Eukaryota</taxon>
        <taxon>Metazoa</taxon>
        <taxon>Spiralia</taxon>
        <taxon>Gnathifera</taxon>
        <taxon>Rotifera</taxon>
        <taxon>Eurotatoria</taxon>
        <taxon>Bdelloidea</taxon>
        <taxon>Philodinida</taxon>
        <taxon>Philodinidae</taxon>
        <taxon>Rotaria</taxon>
    </lineage>
</organism>
<dbReference type="EMBL" id="CAJNYV010005005">
    <property type="protein sequence ID" value="CAF3715134.1"/>
    <property type="molecule type" value="Genomic_DNA"/>
</dbReference>
<dbReference type="InterPro" id="IPR046995">
    <property type="entry name" value="RGS10/12/14-like"/>
</dbReference>
<evidence type="ECO:0000313" key="7">
    <source>
        <dbReference type="Proteomes" id="UP000663865"/>
    </source>
</evidence>
<dbReference type="SUPFAM" id="SSF50156">
    <property type="entry name" value="PDZ domain-like"/>
    <property type="match status" value="1"/>
</dbReference>
<dbReference type="PANTHER" id="PTHR45945:SF3">
    <property type="entry name" value="REGULATOR OF G-PROTEIN SIGNALING LOCO"/>
    <property type="match status" value="1"/>
</dbReference>
<feature type="region of interest" description="Disordered" evidence="2">
    <location>
        <begin position="415"/>
        <end position="489"/>
    </location>
</feature>
<dbReference type="GO" id="GO:0051301">
    <property type="term" value="P:cell division"/>
    <property type="evidence" value="ECO:0007669"/>
    <property type="project" value="TreeGrafter"/>
</dbReference>
<dbReference type="PRINTS" id="PR01301">
    <property type="entry name" value="RGSPROTEIN"/>
</dbReference>
<dbReference type="SUPFAM" id="SSF48097">
    <property type="entry name" value="Regulator of G-protein signaling, RGS"/>
    <property type="match status" value="1"/>
</dbReference>
<dbReference type="GO" id="GO:0008277">
    <property type="term" value="P:regulation of G protein-coupled receptor signaling pathway"/>
    <property type="evidence" value="ECO:0007669"/>
    <property type="project" value="TreeGrafter"/>
</dbReference>
<sequence>MNEHSRSILHRIELRRRNERDKFGFAIQYEQPCSICVYSGSLAQASGLRSGQILAKVNGYNVLDARHDDVKRLVYAKHTNLLVLEVLDPDDDIDEEDSIECKENILSPSTCRITSKISVNDALRGRILRDINTGSSSTTNKYPIKHYYKKARESLTSSSQDSTTSTTSDTILNHQHHHHHHHHQKSFPSINRQRLSKVLISTNLRMLLSQINDIILLKDMYSSLTPGVNLIDSQSSLSFNHQTLYTFSSIDYLGYFDIDHNNNNQNELVKKIQKFLKRSILNPASNKIEFHIQCKQFHISPLWFKFLAGKYLSYICLFHTQPTLFALILYCSIKIDENIKKFQYEHNSSSMFVFRASSIDERNRIIQCLFTRAKHCSNHQCTMEDKRKKNTLDEPDTCSTNSSCATSIDSNIDSCTTGTTSQSSVESSSPNPLRSSIEEDDQHQRSIPPPPEFSHDDDSCPVPCSSSSSSSLSDVELLDNELGEDSTSKAVTTATTTGQFLWIDHHPRRHSFANDSHLIDGNNFHYHPSSPFLEHPSLIEDLRARFASAYILTTASTLTEAYNEHELSSQHETSINEGSIDLNDENCLATSWALSFEKLLNDEIGLYIFTEFLKKEFSQENIQFWIECEKLKKLTEQAEIRQKASSIWSTYLQDTDDGSCRINIDNRTRHECQQLLLTNPSIHTFEKAQSQIYQLMKYDSYTRFLKSDMYRHCIRDEIQGKSISYSKQHLSKHNEERSNSFVKLKDEEKKDKKRSPFLPWAKAFSKWKRPINPNSIPSSTSSNFDSCSIKSCQISSFHTLSR</sequence>
<dbReference type="Proteomes" id="UP000663865">
    <property type="component" value="Unassembled WGS sequence"/>
</dbReference>
<dbReference type="Proteomes" id="UP000663838">
    <property type="component" value="Unassembled WGS sequence"/>
</dbReference>
<gene>
    <name evidence="5" type="ORF">KIK155_LOCUS27601</name>
    <name evidence="6" type="ORF">TOA249_LOCUS2065</name>
</gene>
<dbReference type="InterPro" id="IPR024066">
    <property type="entry name" value="RGS_subdom1/3"/>
</dbReference>
<dbReference type="EMBL" id="CAJOBS010000063">
    <property type="protein sequence ID" value="CAF4484093.1"/>
    <property type="molecule type" value="Genomic_DNA"/>
</dbReference>
<evidence type="ECO:0000313" key="5">
    <source>
        <dbReference type="EMBL" id="CAF3715134.1"/>
    </source>
</evidence>
<proteinExistence type="predicted"/>
<dbReference type="Pfam" id="PF00615">
    <property type="entry name" value="RGS"/>
    <property type="match status" value="1"/>
</dbReference>
<dbReference type="Gene3D" id="2.30.42.10">
    <property type="match status" value="1"/>
</dbReference>
<dbReference type="SMART" id="SM00315">
    <property type="entry name" value="RGS"/>
    <property type="match status" value="1"/>
</dbReference>
<feature type="compositionally biased region" description="Low complexity" evidence="2">
    <location>
        <begin position="416"/>
        <end position="435"/>
    </location>
</feature>
<dbReference type="GO" id="GO:0005096">
    <property type="term" value="F:GTPase activator activity"/>
    <property type="evidence" value="ECO:0007669"/>
    <property type="project" value="UniProtKB-KW"/>
</dbReference>
<dbReference type="InterPro" id="IPR044926">
    <property type="entry name" value="RGS_subdomain_2"/>
</dbReference>
<dbReference type="InterPro" id="IPR036305">
    <property type="entry name" value="RGS_sf"/>
</dbReference>
<dbReference type="PANTHER" id="PTHR45945">
    <property type="entry name" value="REGULATOR OF G-PROTEIN SIGNALING LOCO"/>
    <property type="match status" value="1"/>
</dbReference>
<evidence type="ECO:0000313" key="6">
    <source>
        <dbReference type="EMBL" id="CAF4484093.1"/>
    </source>
</evidence>
<dbReference type="GO" id="GO:0005634">
    <property type="term" value="C:nucleus"/>
    <property type="evidence" value="ECO:0007669"/>
    <property type="project" value="TreeGrafter"/>
</dbReference>
<keyword evidence="1" id="KW-0343">GTPase activation</keyword>
<protein>
    <submittedName>
        <fullName evidence="5">Uncharacterized protein</fullName>
    </submittedName>
</protein>
<dbReference type="PROSITE" id="PS50106">
    <property type="entry name" value="PDZ"/>
    <property type="match status" value="1"/>
</dbReference>
<dbReference type="InterPro" id="IPR001478">
    <property type="entry name" value="PDZ"/>
</dbReference>
<feature type="domain" description="PDZ" evidence="3">
    <location>
        <begin position="11"/>
        <end position="74"/>
    </location>
</feature>
<evidence type="ECO:0000256" key="2">
    <source>
        <dbReference type="SAM" id="MobiDB-lite"/>
    </source>
</evidence>
<reference evidence="5" key="1">
    <citation type="submission" date="2021-02" db="EMBL/GenBank/DDBJ databases">
        <authorList>
            <person name="Nowell W R."/>
        </authorList>
    </citation>
    <scope>NUCLEOTIDE SEQUENCE</scope>
</reference>
<dbReference type="GO" id="GO:0007051">
    <property type="term" value="P:spindle organization"/>
    <property type="evidence" value="ECO:0007669"/>
    <property type="project" value="TreeGrafter"/>
</dbReference>
<dbReference type="InterPro" id="IPR036034">
    <property type="entry name" value="PDZ_sf"/>
</dbReference>
<dbReference type="FunFam" id="1.10.167.10:FF:000001">
    <property type="entry name" value="Putative regulator of g-protein signaling 12"/>
    <property type="match status" value="1"/>
</dbReference>
<dbReference type="AlphaFoldDB" id="A0A818VS60"/>
<feature type="domain" description="RGS" evidence="4">
    <location>
        <begin position="595"/>
        <end position="714"/>
    </location>
</feature>
<dbReference type="GO" id="GO:0005886">
    <property type="term" value="C:plasma membrane"/>
    <property type="evidence" value="ECO:0007669"/>
    <property type="project" value="TreeGrafter"/>
</dbReference>